<feature type="transmembrane region" description="Helical" evidence="1">
    <location>
        <begin position="22"/>
        <end position="42"/>
    </location>
</feature>
<sequence>MPAENDQFDFNDRYGITPARGWVKYAAGFAIVGGAWLLWAGLHQANPALRYELISFSNEDPRNPEIRFLVQRADGTQEVQCTLVARDYEKNVVGQIDITIAAGKSYLEPRYIVPTRADAVNVGISRCRTLP</sequence>
<dbReference type="InterPro" id="IPR039261">
    <property type="entry name" value="FNR_nucleotide-bd"/>
</dbReference>
<keyword evidence="1" id="KW-0472">Membrane</keyword>
<keyword evidence="1" id="KW-0812">Transmembrane</keyword>
<proteinExistence type="predicted"/>
<organism evidence="2 3">
    <name type="scientific">Candidatus Planktophila versatilis</name>
    <dbReference type="NCBI Taxonomy" id="1884905"/>
    <lineage>
        <taxon>Bacteria</taxon>
        <taxon>Bacillati</taxon>
        <taxon>Actinomycetota</taxon>
        <taxon>Actinomycetes</taxon>
        <taxon>Candidatus Nanopelagicales</taxon>
        <taxon>Candidatus Nanopelagicaceae</taxon>
        <taxon>Candidatus Planktophila</taxon>
    </lineage>
</organism>
<dbReference type="AlphaFoldDB" id="A0AAC9YUQ5"/>
<gene>
    <name evidence="2" type="ORF">A1sIIB76_00695</name>
</gene>
<accession>A0AAC9YUQ5</accession>
<dbReference type="RefSeq" id="WP_095684324.1">
    <property type="nucleotide sequence ID" value="NZ_CP016775.1"/>
</dbReference>
<keyword evidence="1" id="KW-1133">Transmembrane helix</keyword>
<dbReference type="Proteomes" id="UP000217194">
    <property type="component" value="Chromosome"/>
</dbReference>
<dbReference type="Pfam" id="PF14155">
    <property type="entry name" value="DUF4307"/>
    <property type="match status" value="1"/>
</dbReference>
<evidence type="ECO:0000256" key="1">
    <source>
        <dbReference type="SAM" id="Phobius"/>
    </source>
</evidence>
<dbReference type="InterPro" id="IPR025443">
    <property type="entry name" value="DUF4307"/>
</dbReference>
<protein>
    <submittedName>
        <fullName evidence="2">DUF4307 domain-containing protein</fullName>
    </submittedName>
</protein>
<dbReference type="SUPFAM" id="SSF52343">
    <property type="entry name" value="Ferredoxin reductase-like, C-terminal NADP-linked domain"/>
    <property type="match status" value="1"/>
</dbReference>
<name>A0AAC9YUQ5_9ACTN</name>
<evidence type="ECO:0000313" key="3">
    <source>
        <dbReference type="Proteomes" id="UP000217194"/>
    </source>
</evidence>
<dbReference type="EMBL" id="CP016778">
    <property type="protein sequence ID" value="ASY22138.1"/>
    <property type="molecule type" value="Genomic_DNA"/>
</dbReference>
<reference evidence="2 3" key="1">
    <citation type="submission" date="2016-07" db="EMBL/GenBank/DDBJ databases">
        <title>High microdiversification within the ubiquitous acI lineage of Actinobacteria.</title>
        <authorList>
            <person name="Neuenschwander S.M."/>
            <person name="Salcher M."/>
            <person name="Ghai R."/>
            <person name="Pernthaler J."/>
        </authorList>
    </citation>
    <scope>NUCLEOTIDE SEQUENCE [LARGE SCALE GENOMIC DNA]</scope>
    <source>
        <strain evidence="2">MMS-IIB-76</strain>
    </source>
</reference>
<evidence type="ECO:0000313" key="2">
    <source>
        <dbReference type="EMBL" id="ASY22138.1"/>
    </source>
</evidence>